<dbReference type="InterPro" id="IPR014284">
    <property type="entry name" value="RNA_pol_sigma-70_dom"/>
</dbReference>
<evidence type="ECO:0000256" key="2">
    <source>
        <dbReference type="ARBA" id="ARBA00023015"/>
    </source>
</evidence>
<dbReference type="Proteomes" id="UP000243507">
    <property type="component" value="Unassembled WGS sequence"/>
</dbReference>
<proteinExistence type="inferred from homology"/>
<dbReference type="AlphaFoldDB" id="A0A2A4CRN4"/>
<keyword evidence="4" id="KW-0238">DNA-binding</keyword>
<dbReference type="PANTHER" id="PTHR43133:SF58">
    <property type="entry name" value="ECF RNA POLYMERASE SIGMA FACTOR SIGD"/>
    <property type="match status" value="1"/>
</dbReference>
<evidence type="ECO:0000259" key="7">
    <source>
        <dbReference type="Pfam" id="PF08281"/>
    </source>
</evidence>
<comment type="similarity">
    <text evidence="1">Belongs to the sigma-70 factor family. ECF subfamily.</text>
</comment>
<accession>A0A2A4CRN4</accession>
<dbReference type="SUPFAM" id="SSF88659">
    <property type="entry name" value="Sigma3 and sigma4 domains of RNA polymerase sigma factors"/>
    <property type="match status" value="1"/>
</dbReference>
<evidence type="ECO:0000259" key="6">
    <source>
        <dbReference type="Pfam" id="PF04542"/>
    </source>
</evidence>
<dbReference type="InterPro" id="IPR007627">
    <property type="entry name" value="RNA_pol_sigma70_r2"/>
</dbReference>
<dbReference type="GO" id="GO:0016987">
    <property type="term" value="F:sigma factor activity"/>
    <property type="evidence" value="ECO:0007669"/>
    <property type="project" value="UniProtKB-KW"/>
</dbReference>
<evidence type="ECO:0000256" key="4">
    <source>
        <dbReference type="ARBA" id="ARBA00023125"/>
    </source>
</evidence>
<dbReference type="Gene3D" id="1.10.1740.10">
    <property type="match status" value="1"/>
</dbReference>
<dbReference type="InterPro" id="IPR013324">
    <property type="entry name" value="RNA_pol_sigma_r3/r4-like"/>
</dbReference>
<evidence type="ECO:0000256" key="3">
    <source>
        <dbReference type="ARBA" id="ARBA00023082"/>
    </source>
</evidence>
<evidence type="ECO:0000256" key="1">
    <source>
        <dbReference type="ARBA" id="ARBA00010641"/>
    </source>
</evidence>
<evidence type="ECO:0000313" key="8">
    <source>
        <dbReference type="EMBL" id="PCD77137.1"/>
    </source>
</evidence>
<dbReference type="InterPro" id="IPR039425">
    <property type="entry name" value="RNA_pol_sigma-70-like"/>
</dbReference>
<dbReference type="Gene3D" id="1.10.10.10">
    <property type="entry name" value="Winged helix-like DNA-binding domain superfamily/Winged helix DNA-binding domain"/>
    <property type="match status" value="1"/>
</dbReference>
<dbReference type="InterPro" id="IPR013249">
    <property type="entry name" value="RNA_pol_sigma70_r4_t2"/>
</dbReference>
<dbReference type="NCBIfam" id="TIGR02937">
    <property type="entry name" value="sigma70-ECF"/>
    <property type="match status" value="1"/>
</dbReference>
<dbReference type="InterPro" id="IPR036388">
    <property type="entry name" value="WH-like_DNA-bd_sf"/>
</dbReference>
<dbReference type="OrthoDB" id="7041663at2"/>
<dbReference type="SUPFAM" id="SSF88946">
    <property type="entry name" value="Sigma2 domain of RNA polymerase sigma factors"/>
    <property type="match status" value="1"/>
</dbReference>
<reference evidence="8 9" key="1">
    <citation type="submission" date="2017-09" db="EMBL/GenBank/DDBJ databases">
        <title>A multilocus sequence analysis scheme for characterization of bacteria in the genus Thioclava.</title>
        <authorList>
            <person name="Liu Y."/>
            <person name="Shao Z."/>
        </authorList>
    </citation>
    <scope>NUCLEOTIDE SEQUENCE [LARGE SCALE GENOMIC DNA]</scope>
    <source>
        <strain evidence="8 9">CAU 1312</strain>
    </source>
</reference>
<keyword evidence="2" id="KW-0805">Transcription regulation</keyword>
<dbReference type="GO" id="GO:0006352">
    <property type="term" value="P:DNA-templated transcription initiation"/>
    <property type="evidence" value="ECO:0007669"/>
    <property type="project" value="InterPro"/>
</dbReference>
<comment type="caution">
    <text evidence="8">The sequence shown here is derived from an EMBL/GenBank/DDBJ whole genome shotgun (WGS) entry which is preliminary data.</text>
</comment>
<dbReference type="GO" id="GO:0003677">
    <property type="term" value="F:DNA binding"/>
    <property type="evidence" value="ECO:0007669"/>
    <property type="project" value="UniProtKB-KW"/>
</dbReference>
<keyword evidence="9" id="KW-1185">Reference proteome</keyword>
<keyword evidence="5" id="KW-0804">Transcription</keyword>
<organism evidence="8 9">
    <name type="scientific">Pseudothioclava arenosa</name>
    <dbReference type="NCBI Taxonomy" id="1795308"/>
    <lineage>
        <taxon>Bacteria</taxon>
        <taxon>Pseudomonadati</taxon>
        <taxon>Pseudomonadota</taxon>
        <taxon>Alphaproteobacteria</taxon>
        <taxon>Rhodobacterales</taxon>
        <taxon>Paracoccaceae</taxon>
        <taxon>Pseudothioclava</taxon>
    </lineage>
</organism>
<keyword evidence="3" id="KW-0731">Sigma factor</keyword>
<dbReference type="RefSeq" id="WP_096431800.1">
    <property type="nucleotide sequence ID" value="NZ_NTJD01000003.1"/>
</dbReference>
<feature type="domain" description="RNA polymerase sigma factor 70 region 4 type 2" evidence="7">
    <location>
        <begin position="124"/>
        <end position="176"/>
    </location>
</feature>
<protein>
    <recommendedName>
        <fullName evidence="10">RNA polymerase subunit sigma</fullName>
    </recommendedName>
</protein>
<dbReference type="EMBL" id="NTJD01000003">
    <property type="protein sequence ID" value="PCD77137.1"/>
    <property type="molecule type" value="Genomic_DNA"/>
</dbReference>
<dbReference type="Pfam" id="PF04542">
    <property type="entry name" value="Sigma70_r2"/>
    <property type="match status" value="1"/>
</dbReference>
<evidence type="ECO:0008006" key="10">
    <source>
        <dbReference type="Google" id="ProtNLM"/>
    </source>
</evidence>
<evidence type="ECO:0000256" key="5">
    <source>
        <dbReference type="ARBA" id="ARBA00023163"/>
    </source>
</evidence>
<gene>
    <name evidence="8" type="ORF">CLN94_05030</name>
</gene>
<feature type="domain" description="RNA polymerase sigma-70 region 2" evidence="6">
    <location>
        <begin position="32"/>
        <end position="92"/>
    </location>
</feature>
<dbReference type="Pfam" id="PF08281">
    <property type="entry name" value="Sigma70_r4_2"/>
    <property type="match status" value="1"/>
</dbReference>
<dbReference type="PANTHER" id="PTHR43133">
    <property type="entry name" value="RNA POLYMERASE ECF-TYPE SIGMA FACTO"/>
    <property type="match status" value="1"/>
</dbReference>
<evidence type="ECO:0000313" key="9">
    <source>
        <dbReference type="Proteomes" id="UP000243507"/>
    </source>
</evidence>
<name>A0A2A4CRN4_9RHOB</name>
<sequence>MSDTESLWAGWMQAANGGDGQAYARFLHAVTPVLRGIVRARGAALSEAAREDIVQEVLLAIHAKRHTWSEDRPIRPWLFAITRHKVIDAFRRIGHEAAQTLGDEAEMVVDAGHEAALAAREAAEEVEAMLGQLDPEAAEIVRALKLREESPAGVAEQLSISEGTLRVRLHRAMKKLEGLGRRELR</sequence>
<dbReference type="InterPro" id="IPR013325">
    <property type="entry name" value="RNA_pol_sigma_r2"/>
</dbReference>